<dbReference type="Pfam" id="PF00196">
    <property type="entry name" value="GerE"/>
    <property type="match status" value="1"/>
</dbReference>
<dbReference type="EMBL" id="AMRG01000002">
    <property type="protein sequence ID" value="EKE87060.1"/>
    <property type="molecule type" value="Genomic_DNA"/>
</dbReference>
<dbReference type="OrthoDB" id="9796655at2"/>
<evidence type="ECO:0000313" key="5">
    <source>
        <dbReference type="EMBL" id="EKE87060.1"/>
    </source>
</evidence>
<evidence type="ECO:0000259" key="4">
    <source>
        <dbReference type="PROSITE" id="PS50110"/>
    </source>
</evidence>
<evidence type="ECO:0000256" key="2">
    <source>
        <dbReference type="PROSITE-ProRule" id="PRU00169"/>
    </source>
</evidence>
<feature type="domain" description="HTH luxR-type" evidence="3">
    <location>
        <begin position="141"/>
        <end position="206"/>
    </location>
</feature>
<dbReference type="AlphaFoldDB" id="K2LB77"/>
<dbReference type="InterPro" id="IPR036388">
    <property type="entry name" value="WH-like_DNA-bd_sf"/>
</dbReference>
<dbReference type="PRINTS" id="PR00038">
    <property type="entry name" value="HTHLUXR"/>
</dbReference>
<dbReference type="SMART" id="SM00421">
    <property type="entry name" value="HTH_LUXR"/>
    <property type="match status" value="1"/>
</dbReference>
<dbReference type="InterPro" id="IPR039420">
    <property type="entry name" value="WalR-like"/>
</dbReference>
<dbReference type="SUPFAM" id="SSF52172">
    <property type="entry name" value="CheY-like"/>
    <property type="match status" value="1"/>
</dbReference>
<sequence>MTNELNPRGRRLLLVEDQTMVRNALAALLRLESDFHVVEVSDGAEAIQQLTHDSAYDVVLSDIEMPNVSGIELAQWLTQQQPQLPLVIITTFGRSGYIRRAIDAGVRGFLLKDAPINDLLTALTTVLQGQRVIDNSLLLQALGEQDPLSDKERRALALAAEGLSTSAIAAQLFIAEGTARNYLSEAISKLHASNRIDAARIARQNGWL</sequence>
<dbReference type="CDD" id="cd06170">
    <property type="entry name" value="LuxR_C_like"/>
    <property type="match status" value="1"/>
</dbReference>
<evidence type="ECO:0000313" key="6">
    <source>
        <dbReference type="Proteomes" id="UP000014115"/>
    </source>
</evidence>
<feature type="domain" description="Response regulatory" evidence="4">
    <location>
        <begin position="11"/>
        <end position="127"/>
    </location>
</feature>
<name>K2LB77_9GAMM</name>
<dbReference type="InterPro" id="IPR000792">
    <property type="entry name" value="Tscrpt_reg_LuxR_C"/>
</dbReference>
<dbReference type="eggNOG" id="COG2197">
    <property type="taxonomic scope" value="Bacteria"/>
</dbReference>
<dbReference type="InterPro" id="IPR001789">
    <property type="entry name" value="Sig_transdc_resp-reg_receiver"/>
</dbReference>
<keyword evidence="6" id="KW-1185">Reference proteome</keyword>
<dbReference type="Proteomes" id="UP000014115">
    <property type="component" value="Unassembled WGS sequence"/>
</dbReference>
<dbReference type="RefSeq" id="WP_008487504.1">
    <property type="nucleotide sequence ID" value="NZ_AMRG01000002.1"/>
</dbReference>
<dbReference type="PROSITE" id="PS50110">
    <property type="entry name" value="RESPONSE_REGULATORY"/>
    <property type="match status" value="1"/>
</dbReference>
<dbReference type="InterPro" id="IPR016032">
    <property type="entry name" value="Sig_transdc_resp-reg_C-effctor"/>
</dbReference>
<proteinExistence type="predicted"/>
<dbReference type="STRING" id="740709.A10D4_02422"/>
<dbReference type="GO" id="GO:0006355">
    <property type="term" value="P:regulation of DNA-templated transcription"/>
    <property type="evidence" value="ECO:0007669"/>
    <property type="project" value="InterPro"/>
</dbReference>
<keyword evidence="2" id="KW-0597">Phosphoprotein</keyword>
<dbReference type="GO" id="GO:0000160">
    <property type="term" value="P:phosphorelay signal transduction system"/>
    <property type="evidence" value="ECO:0007669"/>
    <property type="project" value="InterPro"/>
</dbReference>
<dbReference type="PATRIC" id="fig|740709.3.peg.489"/>
<dbReference type="GO" id="GO:0003677">
    <property type="term" value="F:DNA binding"/>
    <property type="evidence" value="ECO:0007669"/>
    <property type="project" value="UniProtKB-KW"/>
</dbReference>
<dbReference type="Pfam" id="PF00072">
    <property type="entry name" value="Response_reg"/>
    <property type="match status" value="1"/>
</dbReference>
<dbReference type="InterPro" id="IPR011006">
    <property type="entry name" value="CheY-like_superfamily"/>
</dbReference>
<comment type="caution">
    <text evidence="5">The sequence shown here is derived from an EMBL/GenBank/DDBJ whole genome shotgun (WGS) entry which is preliminary data.</text>
</comment>
<dbReference type="SMART" id="SM00448">
    <property type="entry name" value="REC"/>
    <property type="match status" value="1"/>
</dbReference>
<organism evidence="5 6">
    <name type="scientific">Idiomarina xiamenensis 10-D-4</name>
    <dbReference type="NCBI Taxonomy" id="740709"/>
    <lineage>
        <taxon>Bacteria</taxon>
        <taxon>Pseudomonadati</taxon>
        <taxon>Pseudomonadota</taxon>
        <taxon>Gammaproteobacteria</taxon>
        <taxon>Alteromonadales</taxon>
        <taxon>Idiomarinaceae</taxon>
        <taxon>Idiomarina</taxon>
    </lineage>
</organism>
<reference evidence="5 6" key="1">
    <citation type="journal article" date="2012" name="J. Bacteriol.">
        <title>Genome Sequence of Idiomarina xiamenensis Type Strain 10-D-4.</title>
        <authorList>
            <person name="Lai Q."/>
            <person name="Wang L."/>
            <person name="Wang W."/>
            <person name="Shao Z."/>
        </authorList>
    </citation>
    <scope>NUCLEOTIDE SEQUENCE [LARGE SCALE GENOMIC DNA]</scope>
    <source>
        <strain evidence="5 6">10-D-4</strain>
    </source>
</reference>
<evidence type="ECO:0000256" key="1">
    <source>
        <dbReference type="ARBA" id="ARBA00023125"/>
    </source>
</evidence>
<dbReference type="Gene3D" id="3.40.50.2300">
    <property type="match status" value="1"/>
</dbReference>
<dbReference type="Gene3D" id="1.10.10.10">
    <property type="entry name" value="Winged helix-like DNA-binding domain superfamily/Winged helix DNA-binding domain"/>
    <property type="match status" value="1"/>
</dbReference>
<accession>K2LB77</accession>
<gene>
    <name evidence="5" type="ORF">A10D4_02422</name>
</gene>
<keyword evidence="1" id="KW-0238">DNA-binding</keyword>
<dbReference type="PROSITE" id="PS50043">
    <property type="entry name" value="HTH_LUXR_2"/>
    <property type="match status" value="1"/>
</dbReference>
<protein>
    <submittedName>
        <fullName evidence="5">Response regulator</fullName>
    </submittedName>
</protein>
<dbReference type="PANTHER" id="PTHR43214:SF42">
    <property type="entry name" value="TRANSCRIPTIONAL REGULATORY PROTEIN DESR"/>
    <property type="match status" value="1"/>
</dbReference>
<dbReference type="SUPFAM" id="SSF46894">
    <property type="entry name" value="C-terminal effector domain of the bipartite response regulators"/>
    <property type="match status" value="1"/>
</dbReference>
<dbReference type="PANTHER" id="PTHR43214">
    <property type="entry name" value="TWO-COMPONENT RESPONSE REGULATOR"/>
    <property type="match status" value="1"/>
</dbReference>
<feature type="modified residue" description="4-aspartylphosphate" evidence="2">
    <location>
        <position position="62"/>
    </location>
</feature>
<evidence type="ECO:0000259" key="3">
    <source>
        <dbReference type="PROSITE" id="PS50043"/>
    </source>
</evidence>